<dbReference type="PANTHER" id="PTHR32341">
    <property type="entry name" value="INTERFERON-INDUCIBLE GTPASE"/>
    <property type="match status" value="1"/>
</dbReference>
<evidence type="ECO:0000313" key="7">
    <source>
        <dbReference type="Ensembl" id="ENSEEEP00000034594.2"/>
    </source>
</evidence>
<dbReference type="Proteomes" id="UP000314983">
    <property type="component" value="Chromosome 11"/>
</dbReference>
<dbReference type="AlphaFoldDB" id="A0A4W4G9L1"/>
<keyword evidence="5" id="KW-0472">Membrane</keyword>
<dbReference type="GeneTree" id="ENSGT00950000183007"/>
<dbReference type="OMA" id="KEFDFPK"/>
<reference evidence="8" key="2">
    <citation type="journal article" date="2017" name="Sci. Adv.">
        <title>A tail of two voltages: Proteomic comparison of the three electric organs of the electric eel.</title>
        <authorList>
            <person name="Traeger L.L."/>
            <person name="Sabat G."/>
            <person name="Barrett-Wilt G.A."/>
            <person name="Wells G.B."/>
            <person name="Sussman M.R."/>
        </authorList>
    </citation>
    <scope>NUCLEOTIDE SEQUENCE [LARGE SCALE GENOMIC DNA]</scope>
</reference>
<evidence type="ECO:0000259" key="6">
    <source>
        <dbReference type="PROSITE" id="PS51716"/>
    </source>
</evidence>
<keyword evidence="4" id="KW-0342">GTP-binding</keyword>
<dbReference type="GO" id="GO:0016020">
    <property type="term" value="C:membrane"/>
    <property type="evidence" value="ECO:0007669"/>
    <property type="project" value="InterPro"/>
</dbReference>
<dbReference type="GO" id="GO:0005525">
    <property type="term" value="F:GTP binding"/>
    <property type="evidence" value="ECO:0007669"/>
    <property type="project" value="UniProtKB-KW"/>
</dbReference>
<evidence type="ECO:0000313" key="8">
    <source>
        <dbReference type="Proteomes" id="UP000314983"/>
    </source>
</evidence>
<dbReference type="InterPro" id="IPR007743">
    <property type="entry name" value="Immunity-related_GTPase-like"/>
</dbReference>
<keyword evidence="2" id="KW-0547">Nucleotide-binding</keyword>
<dbReference type="InterPro" id="IPR027417">
    <property type="entry name" value="P-loop_NTPase"/>
</dbReference>
<name>A0A4W4G9L1_ELEEL</name>
<proteinExistence type="inferred from homology"/>
<dbReference type="InterPro" id="IPR051515">
    <property type="entry name" value="IRG"/>
</dbReference>
<sequence length="397" mass="44301">MMEESELIGVEEIKVSLAFEDMPLAIERIKDYFVQQDNVELNIGVTGESGSGKSTFINAFRGLGDEDEGSAETGVVETTKIPTCYPHSKYPNVKLWDLPGIGTPNFIADEYLKQVGFERYDFFIIIASDRFREYHAHLAAEIVKQDKKFYFVRSKIDANIAAEQRKKTFNKEKTLDTVRKDSIAGLEKIGVISPNVFLISCFELDLYDFNKLEKTMEMELPQHKRHVLMLALPNITLEINEKKKKELQKNILKMALLSAGTVAVPIPLLNAAVSVSVDVAILVAELKKYYNAFSLDPASLQRLSERSEKPVDELKAVLKSPLNQEISKALVIRLLTGTSFFAVKTAAKFWLGLIPGLGSLAGGLLSFATVYCMLKRCLDELAQDAHNVLMVALQTAV</sequence>
<dbReference type="PANTHER" id="PTHR32341:SF10">
    <property type="entry name" value="INTERFERON-INDUCIBLE GTPASE 5"/>
    <property type="match status" value="1"/>
</dbReference>
<protein>
    <recommendedName>
        <fullName evidence="6">IRG-type G domain-containing protein</fullName>
    </recommendedName>
</protein>
<evidence type="ECO:0000256" key="2">
    <source>
        <dbReference type="ARBA" id="ARBA00022741"/>
    </source>
</evidence>
<comment type="similarity">
    <text evidence="1">Belongs to the TRAFAC class dynamin-like GTPase superfamily. IRG family.</text>
</comment>
<evidence type="ECO:0000256" key="4">
    <source>
        <dbReference type="ARBA" id="ARBA00023134"/>
    </source>
</evidence>
<dbReference type="Pfam" id="PF05049">
    <property type="entry name" value="IIGP"/>
    <property type="match status" value="1"/>
</dbReference>
<organism evidence="7 8">
    <name type="scientific">Electrophorus electricus</name>
    <name type="common">Electric eel</name>
    <name type="synonym">Gymnotus electricus</name>
    <dbReference type="NCBI Taxonomy" id="8005"/>
    <lineage>
        <taxon>Eukaryota</taxon>
        <taxon>Metazoa</taxon>
        <taxon>Chordata</taxon>
        <taxon>Craniata</taxon>
        <taxon>Vertebrata</taxon>
        <taxon>Euteleostomi</taxon>
        <taxon>Actinopterygii</taxon>
        <taxon>Neopterygii</taxon>
        <taxon>Teleostei</taxon>
        <taxon>Ostariophysi</taxon>
        <taxon>Gymnotiformes</taxon>
        <taxon>Gymnotoidei</taxon>
        <taxon>Gymnotidae</taxon>
        <taxon>Electrophorus</taxon>
    </lineage>
</organism>
<keyword evidence="5" id="KW-1133">Transmembrane helix</keyword>
<feature type="domain" description="IRG-type G" evidence="6">
    <location>
        <begin position="39"/>
        <end position="219"/>
    </location>
</feature>
<reference evidence="8" key="1">
    <citation type="journal article" date="2014" name="Science">
        <title>Nonhuman genetics. Genomic basis for the convergent evolution of electric organs.</title>
        <authorList>
            <person name="Gallant J.R."/>
            <person name="Traeger L.L."/>
            <person name="Volkening J.D."/>
            <person name="Moffett H."/>
            <person name="Chen P.H."/>
            <person name="Novina C.D."/>
            <person name="Phillips G.N.Jr."/>
            <person name="Anand R."/>
            <person name="Wells G.B."/>
            <person name="Pinch M."/>
            <person name="Guth R."/>
            <person name="Unguez G.A."/>
            <person name="Albert J.S."/>
            <person name="Zakon H.H."/>
            <person name="Samanta M.P."/>
            <person name="Sussman M.R."/>
        </authorList>
    </citation>
    <scope>NUCLEOTIDE SEQUENCE [LARGE SCALE GENOMIC DNA]</scope>
</reference>
<dbReference type="SUPFAM" id="SSF52540">
    <property type="entry name" value="P-loop containing nucleoside triphosphate hydrolases"/>
    <property type="match status" value="1"/>
</dbReference>
<dbReference type="STRING" id="8005.ENSEEEP00000034594"/>
<dbReference type="FunFam" id="3.40.50.300:FF:000541">
    <property type="entry name" value="Immunity related GTPase M"/>
    <property type="match status" value="1"/>
</dbReference>
<dbReference type="Gene3D" id="3.40.50.300">
    <property type="entry name" value="P-loop containing nucleotide triphosphate hydrolases"/>
    <property type="match status" value="1"/>
</dbReference>
<dbReference type="InterPro" id="IPR030385">
    <property type="entry name" value="G_IRG_dom"/>
</dbReference>
<reference evidence="7" key="5">
    <citation type="submission" date="2025-09" db="UniProtKB">
        <authorList>
            <consortium name="Ensembl"/>
        </authorList>
    </citation>
    <scope>IDENTIFICATION</scope>
</reference>
<keyword evidence="3" id="KW-0378">Hydrolase</keyword>
<keyword evidence="8" id="KW-1185">Reference proteome</keyword>
<dbReference type="Ensembl" id="ENSEEET00000034997.2">
    <property type="protein sequence ID" value="ENSEEEP00000034594.2"/>
    <property type="gene ID" value="ENSEEEG00000016453.2"/>
</dbReference>
<reference evidence="7" key="3">
    <citation type="submission" date="2020-05" db="EMBL/GenBank/DDBJ databases">
        <title>Electrophorus electricus (electric eel) genome, fEleEle1, primary haplotype.</title>
        <authorList>
            <person name="Myers G."/>
            <person name="Meyer A."/>
            <person name="Fedrigo O."/>
            <person name="Formenti G."/>
            <person name="Rhie A."/>
            <person name="Tracey A."/>
            <person name="Sims Y."/>
            <person name="Jarvis E.D."/>
        </authorList>
    </citation>
    <scope>NUCLEOTIDE SEQUENCE [LARGE SCALE GENOMIC DNA]</scope>
</reference>
<accession>A0A4W4G9L1</accession>
<evidence type="ECO:0000256" key="3">
    <source>
        <dbReference type="ARBA" id="ARBA00022801"/>
    </source>
</evidence>
<feature type="transmembrane region" description="Helical" evidence="5">
    <location>
        <begin position="349"/>
        <end position="374"/>
    </location>
</feature>
<reference evidence="7" key="4">
    <citation type="submission" date="2025-08" db="UniProtKB">
        <authorList>
            <consortium name="Ensembl"/>
        </authorList>
    </citation>
    <scope>IDENTIFICATION</scope>
</reference>
<keyword evidence="5" id="KW-0812">Transmembrane</keyword>
<gene>
    <name evidence="7" type="primary">IRGC</name>
</gene>
<dbReference type="PROSITE" id="PS51716">
    <property type="entry name" value="G_IRG"/>
    <property type="match status" value="1"/>
</dbReference>
<evidence type="ECO:0000256" key="5">
    <source>
        <dbReference type="SAM" id="Phobius"/>
    </source>
</evidence>
<evidence type="ECO:0000256" key="1">
    <source>
        <dbReference type="ARBA" id="ARBA00005429"/>
    </source>
</evidence>
<dbReference type="GO" id="GO:0016787">
    <property type="term" value="F:hydrolase activity"/>
    <property type="evidence" value="ECO:0007669"/>
    <property type="project" value="UniProtKB-KW"/>
</dbReference>